<dbReference type="Pfam" id="PF07583">
    <property type="entry name" value="PSCyt2"/>
    <property type="match status" value="1"/>
</dbReference>
<protein>
    <submittedName>
        <fullName evidence="4">DUF1553 domain-containing protein</fullName>
    </submittedName>
</protein>
<gene>
    <name evidence="4" type="ORF">KIH39_11955</name>
</gene>
<feature type="domain" description="DUF1549" evidence="1">
    <location>
        <begin position="170"/>
        <end position="380"/>
    </location>
</feature>
<dbReference type="PANTHER" id="PTHR35889">
    <property type="entry name" value="CYCLOINULO-OLIGOSACCHARIDE FRUCTANOTRANSFERASE-RELATED"/>
    <property type="match status" value="1"/>
</dbReference>
<dbReference type="InterPro" id="IPR013320">
    <property type="entry name" value="ConA-like_dom_sf"/>
</dbReference>
<dbReference type="EMBL" id="CP074694">
    <property type="protein sequence ID" value="QVL34585.1"/>
    <property type="molecule type" value="Genomic_DNA"/>
</dbReference>
<evidence type="ECO:0000313" key="5">
    <source>
        <dbReference type="Proteomes" id="UP000676194"/>
    </source>
</evidence>
<dbReference type="Gene3D" id="2.60.120.200">
    <property type="match status" value="1"/>
</dbReference>
<sequence length="1004" mass="112566">MYDPPQSKSRQSMGKSIFCFRYFFMRLLSFFLFLPGLCAADEPKAFDSSIAPILASRCLDCHSGPEAKAKLDLSTKKGFLQGGDNGPAVVASKPSESLLWQKIEADEMPPKHPLAAEEKRLLKQWIERGSPWGTETIDAYAYSTSSRAGYDWWSFQPIVRPTVPAKNLHPIDAFIQAKLAEKKLKPSPPVDRRTLIRRVTFDLIGLPPTPEEIQNFLQDKSPEAYTQLVDRLLASPRYGERWARHWLDVAHFGESDGFEYDRMRPNAWRYRDWVIQALNEDLPYDQFAKLQIAGDVIQPQNAAAVVATGFLVGGAHDSLLPAGETMQQIMRQDELEDLVGIVGQSFLGLTVNCARCHDHKFDPIRQADYYRLAAALAGVRRGERNLPQAIPSDLVKQIETLKNDIRKLDAIAREQVQKNRTARKVGIAKPPKAIASWDFSKGPEELISGTPSKLHGSARIENNALRLDGKSYLVSAPLPVSLKAKTLEAWVKLDNLEQRGGGIIGIQATDGGSFDCLVFGETEPGRWIAGSEFYRRTHSLQGSHEGEAQKEFVHVALTYGADGTITAYRQGVAYGKSYRVENPLSFSKEGNFQIVLGLRHAPAQAGKLLFGSIARANIYDRALSPEEIAASAGSTDFLSEKELLENLSPEQRLKRTQWQTALRDAEARLENLKNQKTFGILPQSPPLTYRLKRGNPKEKAELISAGGLSLLPENDLHLKPDAPEATRRSKLADWIASEKNPLFARTLVNRVWLYHFGRGLIDTPNDLGFSGGEPSHRELLDWLASEFMAKKWSLKELHRLILNSETYKQDSSSRAEALKLDADNRLLWRYAPHRLEAEALRDAILSIAGKLNLEMGGESYKDVRPYFAKGSWFYEPIDPVGEEFNRRSIYRMTARGGRNPLLDTFDCPDPSTTTPKRGSTTTPLQALSLMNNSFTIRMSEQFAERLEKQANKAPDERIRLGFQLAYGRLPKEAELTASREVIAQYGLTPFCRALLNSNGFLYVH</sequence>
<proteinExistence type="predicted"/>
<dbReference type="Proteomes" id="UP000676194">
    <property type="component" value="Chromosome"/>
</dbReference>
<dbReference type="InterPro" id="IPR011429">
    <property type="entry name" value="Cyt_c_Planctomycete-type"/>
</dbReference>
<evidence type="ECO:0000259" key="1">
    <source>
        <dbReference type="Pfam" id="PF07583"/>
    </source>
</evidence>
<dbReference type="AlphaFoldDB" id="A0A8E6EX10"/>
<feature type="domain" description="DUF1553" evidence="2">
    <location>
        <begin position="727"/>
        <end position="981"/>
    </location>
</feature>
<dbReference type="Pfam" id="PF13385">
    <property type="entry name" value="Laminin_G_3"/>
    <property type="match status" value="1"/>
</dbReference>
<feature type="domain" description="Cytochrome C Planctomycete-type" evidence="3">
    <location>
        <begin position="58"/>
        <end position="111"/>
    </location>
</feature>
<organism evidence="4 5">
    <name type="scientific">Telmatocola sphagniphila</name>
    <dbReference type="NCBI Taxonomy" id="1123043"/>
    <lineage>
        <taxon>Bacteria</taxon>
        <taxon>Pseudomonadati</taxon>
        <taxon>Planctomycetota</taxon>
        <taxon>Planctomycetia</taxon>
        <taxon>Gemmatales</taxon>
        <taxon>Gemmataceae</taxon>
    </lineage>
</organism>
<reference evidence="4" key="1">
    <citation type="submission" date="2021-05" db="EMBL/GenBank/DDBJ databases">
        <title>Complete genome sequence of the cellulolytic planctomycete Telmatocola sphagniphila SP2T and characterization of the first cellulase from planctomycetes.</title>
        <authorList>
            <person name="Rakitin A.L."/>
            <person name="Beletsky A.V."/>
            <person name="Naumoff D.G."/>
            <person name="Kulichevskaya I.S."/>
            <person name="Mardanov A.V."/>
            <person name="Ravin N.V."/>
            <person name="Dedysh S.N."/>
        </authorList>
    </citation>
    <scope>NUCLEOTIDE SEQUENCE</scope>
    <source>
        <strain evidence="4">SP2T</strain>
    </source>
</reference>
<dbReference type="KEGG" id="tsph:KIH39_11955"/>
<dbReference type="Pfam" id="PF07587">
    <property type="entry name" value="PSD1"/>
    <property type="match status" value="1"/>
</dbReference>
<keyword evidence="5" id="KW-1185">Reference proteome</keyword>
<dbReference type="PANTHER" id="PTHR35889:SF3">
    <property type="entry name" value="F-BOX DOMAIN-CONTAINING PROTEIN"/>
    <property type="match status" value="1"/>
</dbReference>
<dbReference type="InterPro" id="IPR022655">
    <property type="entry name" value="DUF1553"/>
</dbReference>
<dbReference type="InterPro" id="IPR011444">
    <property type="entry name" value="DUF1549"/>
</dbReference>
<evidence type="ECO:0000259" key="2">
    <source>
        <dbReference type="Pfam" id="PF07587"/>
    </source>
</evidence>
<dbReference type="SUPFAM" id="SSF49899">
    <property type="entry name" value="Concanavalin A-like lectins/glucanases"/>
    <property type="match status" value="1"/>
</dbReference>
<name>A0A8E6EX10_9BACT</name>
<dbReference type="Pfam" id="PF07635">
    <property type="entry name" value="PSCyt1"/>
    <property type="match status" value="1"/>
</dbReference>
<accession>A0A8E6EX10</accession>
<evidence type="ECO:0000259" key="3">
    <source>
        <dbReference type="Pfam" id="PF07635"/>
    </source>
</evidence>
<evidence type="ECO:0000313" key="4">
    <source>
        <dbReference type="EMBL" id="QVL34585.1"/>
    </source>
</evidence>